<keyword evidence="11" id="KW-1185">Reference proteome</keyword>
<dbReference type="OrthoDB" id="5103at2759"/>
<organism evidence="10 12">
    <name type="scientific">Dracunculus medinensis</name>
    <name type="common">Guinea worm</name>
    <dbReference type="NCBI Taxonomy" id="318479"/>
    <lineage>
        <taxon>Eukaryota</taxon>
        <taxon>Metazoa</taxon>
        <taxon>Ecdysozoa</taxon>
        <taxon>Nematoda</taxon>
        <taxon>Chromadorea</taxon>
        <taxon>Rhabditida</taxon>
        <taxon>Spirurina</taxon>
        <taxon>Dracunculoidea</taxon>
        <taxon>Dracunculidae</taxon>
        <taxon>Dracunculus</taxon>
    </lineage>
</organism>
<feature type="domain" description="Lipid desaturase" evidence="8">
    <location>
        <begin position="90"/>
        <end position="266"/>
    </location>
</feature>
<dbReference type="InterPro" id="IPR052601">
    <property type="entry name" value="Plasmalogen_desaturase"/>
</dbReference>
<dbReference type="GO" id="GO:0016491">
    <property type="term" value="F:oxidoreductase activity"/>
    <property type="evidence" value="ECO:0007669"/>
    <property type="project" value="TreeGrafter"/>
</dbReference>
<comment type="similarity">
    <text evidence="2">Belongs to the fatty acid desaturase CarF family.</text>
</comment>
<accession>A0A0N4UEG9</accession>
<evidence type="ECO:0000256" key="4">
    <source>
        <dbReference type="ARBA" id="ARBA00022989"/>
    </source>
</evidence>
<evidence type="ECO:0000256" key="1">
    <source>
        <dbReference type="ARBA" id="ARBA00004141"/>
    </source>
</evidence>
<dbReference type="GO" id="GO:0016020">
    <property type="term" value="C:membrane"/>
    <property type="evidence" value="ECO:0007669"/>
    <property type="project" value="UniProtKB-SubCell"/>
</dbReference>
<evidence type="ECO:0000256" key="3">
    <source>
        <dbReference type="ARBA" id="ARBA00022692"/>
    </source>
</evidence>
<dbReference type="Proteomes" id="UP000274756">
    <property type="component" value="Unassembled WGS sequence"/>
</dbReference>
<evidence type="ECO:0000256" key="5">
    <source>
        <dbReference type="ARBA" id="ARBA00023136"/>
    </source>
</evidence>
<evidence type="ECO:0000256" key="6">
    <source>
        <dbReference type="SAM" id="MobiDB-lite"/>
    </source>
</evidence>
<dbReference type="GO" id="GO:0006631">
    <property type="term" value="P:fatty acid metabolic process"/>
    <property type="evidence" value="ECO:0007669"/>
    <property type="project" value="UniProtKB-UniPathway"/>
</dbReference>
<feature type="transmembrane region" description="Helical" evidence="7">
    <location>
        <begin position="170"/>
        <end position="186"/>
    </location>
</feature>
<dbReference type="Pfam" id="PF10520">
    <property type="entry name" value="Lipid_desat"/>
    <property type="match status" value="1"/>
</dbReference>
<keyword evidence="3 7" id="KW-0812">Transmembrane</keyword>
<keyword evidence="5 7" id="KW-0472">Membrane</keyword>
<feature type="region of interest" description="Disordered" evidence="6">
    <location>
        <begin position="1"/>
        <end position="33"/>
    </location>
</feature>
<keyword evidence="4 7" id="KW-1133">Transmembrane helix</keyword>
<dbReference type="WBParaSite" id="DME_0000577501-mRNA-1">
    <property type="protein sequence ID" value="DME_0000577501-mRNA-1"/>
    <property type="gene ID" value="DME_0000577501"/>
</dbReference>
<name>A0A0N4UEG9_DRAME</name>
<dbReference type="STRING" id="318479.A0A0N4UEG9"/>
<evidence type="ECO:0000313" key="9">
    <source>
        <dbReference type="EMBL" id="VDN50796.1"/>
    </source>
</evidence>
<evidence type="ECO:0000256" key="2">
    <source>
        <dbReference type="ARBA" id="ARBA00007620"/>
    </source>
</evidence>
<comment type="subcellular location">
    <subcellularLocation>
        <location evidence="1">Membrane</location>
        <topology evidence="1">Multi-pass membrane protein</topology>
    </subcellularLocation>
</comment>
<feature type="compositionally biased region" description="Polar residues" evidence="6">
    <location>
        <begin position="13"/>
        <end position="33"/>
    </location>
</feature>
<dbReference type="PANTHER" id="PTHR48177">
    <property type="entry name" value="TRANSMEMBRANE PROTEIN 189"/>
    <property type="match status" value="1"/>
</dbReference>
<dbReference type="InterPro" id="IPR019547">
    <property type="entry name" value="Lipid_desat"/>
</dbReference>
<dbReference type="EMBL" id="UYYG01000008">
    <property type="protein sequence ID" value="VDN50796.1"/>
    <property type="molecule type" value="Genomic_DNA"/>
</dbReference>
<dbReference type="PANTHER" id="PTHR48177:SF1">
    <property type="entry name" value="PLASMANYLETHANOLAMINE DESATURASE 1"/>
    <property type="match status" value="1"/>
</dbReference>
<evidence type="ECO:0000256" key="7">
    <source>
        <dbReference type="SAM" id="Phobius"/>
    </source>
</evidence>
<feature type="compositionally biased region" description="Basic and acidic residues" evidence="6">
    <location>
        <begin position="1"/>
        <end position="12"/>
    </location>
</feature>
<reference evidence="12" key="1">
    <citation type="submission" date="2017-02" db="UniProtKB">
        <authorList>
            <consortium name="WormBaseParasite"/>
        </authorList>
    </citation>
    <scope>IDENTIFICATION</scope>
</reference>
<proteinExistence type="inferred from homology"/>
<feature type="transmembrane region" description="Helical" evidence="7">
    <location>
        <begin position="50"/>
        <end position="71"/>
    </location>
</feature>
<evidence type="ECO:0000313" key="11">
    <source>
        <dbReference type="Proteomes" id="UP000274756"/>
    </source>
</evidence>
<dbReference type="UniPathway" id="UPA00199"/>
<protein>
    <submittedName>
        <fullName evidence="12">TMEM189_B_dmain domain-containing protein</fullName>
    </submittedName>
</protein>
<reference evidence="9 11" key="2">
    <citation type="submission" date="2018-11" db="EMBL/GenBank/DDBJ databases">
        <authorList>
            <consortium name="Pathogen Informatics"/>
        </authorList>
    </citation>
    <scope>NUCLEOTIDE SEQUENCE [LARGE SCALE GENOMIC DNA]</scope>
</reference>
<feature type="transmembrane region" description="Helical" evidence="7">
    <location>
        <begin position="78"/>
        <end position="104"/>
    </location>
</feature>
<dbReference type="Proteomes" id="UP000038040">
    <property type="component" value="Unplaced"/>
</dbReference>
<evidence type="ECO:0000313" key="10">
    <source>
        <dbReference type="Proteomes" id="UP000038040"/>
    </source>
</evidence>
<gene>
    <name evidence="9" type="ORF">DME_LOCUS769</name>
</gene>
<evidence type="ECO:0000259" key="8">
    <source>
        <dbReference type="Pfam" id="PF10520"/>
    </source>
</evidence>
<dbReference type="AlphaFoldDB" id="A0A0N4UEG9"/>
<evidence type="ECO:0000313" key="12">
    <source>
        <dbReference type="WBParaSite" id="DME_0000577501-mRNA-1"/>
    </source>
</evidence>
<sequence length="273" mass="31633">MVSDEQAKEFDSVRSNLNNSSRTNPVEPKSSQKNIKVQQLASLYSREKRIQEVICLTTGICFLIVVFVLLIRSSYLALLPLIVIHAFLGIITADFLGGVVHWAADTWGSVDTFVGKNFIRSFREHHIDPVAMTRHDFVECNGDNFMLIIPKLTHIVYQHMTLTPDKLDEIILSQWFWLFLAFYVAMTNQIHKWSHTFIGLPPWVIKLQTWHIILPRKHHKLHHNPPHDCCYCITTGWLNKPLDKIKFWRGVEHIVTALTGMQPRSDDLKWAKS</sequence>